<dbReference type="InterPro" id="IPR024671">
    <property type="entry name" value="Atg22-like"/>
</dbReference>
<feature type="transmembrane region" description="Helical" evidence="6">
    <location>
        <begin position="25"/>
        <end position="51"/>
    </location>
</feature>
<proteinExistence type="predicted"/>
<evidence type="ECO:0000256" key="1">
    <source>
        <dbReference type="ARBA" id="ARBA00004127"/>
    </source>
</evidence>
<feature type="transmembrane region" description="Helical" evidence="6">
    <location>
        <begin position="63"/>
        <end position="86"/>
    </location>
</feature>
<protein>
    <submittedName>
        <fullName evidence="7">Vacuole effluxer Atg22 like protein</fullName>
    </submittedName>
</protein>
<feature type="transmembrane region" description="Helical" evidence="6">
    <location>
        <begin position="284"/>
        <end position="313"/>
    </location>
</feature>
<dbReference type="Proteomes" id="UP000194012">
    <property type="component" value="Unassembled WGS sequence"/>
</dbReference>
<comment type="subcellular location">
    <subcellularLocation>
        <location evidence="1">Endomembrane system</location>
        <topology evidence="1">Multi-pass membrane protein</topology>
    </subcellularLocation>
</comment>
<dbReference type="InterPro" id="IPR036259">
    <property type="entry name" value="MFS_trans_sf"/>
</dbReference>
<feature type="transmembrane region" description="Helical" evidence="6">
    <location>
        <begin position="363"/>
        <end position="379"/>
    </location>
</feature>
<dbReference type="GO" id="GO:0012505">
    <property type="term" value="C:endomembrane system"/>
    <property type="evidence" value="ECO:0007669"/>
    <property type="project" value="UniProtKB-SubCell"/>
</dbReference>
<dbReference type="InterPro" id="IPR050495">
    <property type="entry name" value="ATG22/LtaA_families"/>
</dbReference>
<evidence type="ECO:0000256" key="2">
    <source>
        <dbReference type="ARBA" id="ARBA00022448"/>
    </source>
</evidence>
<accession>A0A1X6YL50</accession>
<evidence type="ECO:0000256" key="6">
    <source>
        <dbReference type="SAM" id="Phobius"/>
    </source>
</evidence>
<evidence type="ECO:0000256" key="4">
    <source>
        <dbReference type="ARBA" id="ARBA00022989"/>
    </source>
</evidence>
<dbReference type="SUPFAM" id="SSF103473">
    <property type="entry name" value="MFS general substrate transporter"/>
    <property type="match status" value="1"/>
</dbReference>
<feature type="transmembrane region" description="Helical" evidence="6">
    <location>
        <begin position="325"/>
        <end position="343"/>
    </location>
</feature>
<feature type="transmembrane region" description="Helical" evidence="6">
    <location>
        <begin position="92"/>
        <end position="113"/>
    </location>
</feature>
<organism evidence="7 8">
    <name type="scientific">Roseovarius gaetbuli</name>
    <dbReference type="NCBI Taxonomy" id="1356575"/>
    <lineage>
        <taxon>Bacteria</taxon>
        <taxon>Pseudomonadati</taxon>
        <taxon>Pseudomonadota</taxon>
        <taxon>Alphaproteobacteria</taxon>
        <taxon>Rhodobacterales</taxon>
        <taxon>Roseobacteraceae</taxon>
        <taxon>Roseovarius</taxon>
    </lineage>
</organism>
<dbReference type="AlphaFoldDB" id="A0A1X6YL50"/>
<keyword evidence="8" id="KW-1185">Reference proteome</keyword>
<sequence>MGMAEISPRKRIWGWFFFDWASQPYHTLLVTFIFGPFFASIASDYFIASGLSEDLADARAQTMWSYCLTVTGLLIGLGAPIMGAFADTTGKRLPWIVAFSAMYVLGATALWWTNPDGSNLWWGLMAFGFGFVGAEYALIFINSQLPSLGTAEEVGDLSGSGFAFGYLGGVLSLMIMLLLFVEQPSGKTLIGLAPAFGLDPELRQGTRFVGPFTALWFAVFMVPYFMWVRDVGPPRQGRGVGAALGMLSKTIRGLRHRISLSTYLGSSMFYRDALNGLYGFGGTYAILVLNWSIVSVGIFGIIGAISAALFSWIGGKADKRFGPKPVIILAIWALIAVCVTIVGMDRTQIFGIPLGVGSKLPDMIFFGCGVLIGGFGGMLQSASRTMMVRHTDSAAPTENFGLYGLSGRATAFMAPALIGLVTTLSGSARIGVSPVIFLFLIGLVLLRWVKSEGDRETWAAISD</sequence>
<feature type="transmembrane region" description="Helical" evidence="6">
    <location>
        <begin position="120"/>
        <end position="141"/>
    </location>
</feature>
<keyword evidence="5 6" id="KW-0472">Membrane</keyword>
<evidence type="ECO:0000256" key="3">
    <source>
        <dbReference type="ARBA" id="ARBA00022692"/>
    </source>
</evidence>
<feature type="transmembrane region" description="Helical" evidence="6">
    <location>
        <begin position="430"/>
        <end position="449"/>
    </location>
</feature>
<dbReference type="EMBL" id="FWFJ01000005">
    <property type="protein sequence ID" value="SLN24022.1"/>
    <property type="molecule type" value="Genomic_DNA"/>
</dbReference>
<dbReference type="Pfam" id="PF11700">
    <property type="entry name" value="ATG22"/>
    <property type="match status" value="1"/>
</dbReference>
<dbReference type="PANTHER" id="PTHR23519:SF1">
    <property type="entry name" value="AUTOPHAGY-RELATED PROTEIN 22"/>
    <property type="match status" value="1"/>
</dbReference>
<evidence type="ECO:0000256" key="5">
    <source>
        <dbReference type="ARBA" id="ARBA00023136"/>
    </source>
</evidence>
<keyword evidence="2" id="KW-0813">Transport</keyword>
<dbReference type="PANTHER" id="PTHR23519">
    <property type="entry name" value="AUTOPHAGY-RELATED PROTEIN 22"/>
    <property type="match status" value="1"/>
</dbReference>
<gene>
    <name evidence="7" type="ORF">ROG8370_00853</name>
</gene>
<feature type="transmembrane region" description="Helical" evidence="6">
    <location>
        <begin position="400"/>
        <end position="424"/>
    </location>
</feature>
<keyword evidence="4 6" id="KW-1133">Transmembrane helix</keyword>
<keyword evidence="3 6" id="KW-0812">Transmembrane</keyword>
<feature type="transmembrane region" description="Helical" evidence="6">
    <location>
        <begin position="161"/>
        <end position="181"/>
    </location>
</feature>
<dbReference type="Gene3D" id="1.20.1250.20">
    <property type="entry name" value="MFS general substrate transporter like domains"/>
    <property type="match status" value="1"/>
</dbReference>
<evidence type="ECO:0000313" key="8">
    <source>
        <dbReference type="Proteomes" id="UP000194012"/>
    </source>
</evidence>
<name>A0A1X6YL50_9RHOB</name>
<evidence type="ECO:0000313" key="7">
    <source>
        <dbReference type="EMBL" id="SLN24022.1"/>
    </source>
</evidence>
<feature type="transmembrane region" description="Helical" evidence="6">
    <location>
        <begin position="208"/>
        <end position="227"/>
    </location>
</feature>
<reference evidence="8" key="1">
    <citation type="submission" date="2017-03" db="EMBL/GenBank/DDBJ databases">
        <authorList>
            <person name="Rodrigo-Torres L."/>
            <person name="Arahal R.D."/>
            <person name="Lucena T."/>
        </authorList>
    </citation>
    <scope>NUCLEOTIDE SEQUENCE [LARGE SCALE GENOMIC DNA]</scope>
    <source>
        <strain evidence="8">CECT 8370</strain>
    </source>
</reference>